<dbReference type="NCBIfam" id="TIGR00018">
    <property type="entry name" value="panC"/>
    <property type="match status" value="1"/>
</dbReference>
<feature type="binding site" evidence="13">
    <location>
        <begin position="31"/>
        <end position="38"/>
    </location>
    <ligand>
        <name>ATP</name>
        <dbReference type="ChEBI" id="CHEBI:30616"/>
    </ligand>
</feature>
<dbReference type="GO" id="GO:0005524">
    <property type="term" value="F:ATP binding"/>
    <property type="evidence" value="ECO:0007669"/>
    <property type="project" value="UniProtKB-KW"/>
</dbReference>
<dbReference type="AlphaFoldDB" id="A0A6F8ZG77"/>
<evidence type="ECO:0000256" key="10">
    <source>
        <dbReference type="ARBA" id="ARBA00022840"/>
    </source>
</evidence>
<gene>
    <name evidence="13 14" type="primary">panC</name>
    <name evidence="14" type="ORF">R50_1201</name>
</gene>
<evidence type="ECO:0000256" key="9">
    <source>
        <dbReference type="ARBA" id="ARBA00022741"/>
    </source>
</evidence>
<evidence type="ECO:0000256" key="7">
    <source>
        <dbReference type="ARBA" id="ARBA00022598"/>
    </source>
</evidence>
<dbReference type="InterPro" id="IPR042176">
    <property type="entry name" value="Pantoate_ligase_C"/>
</dbReference>
<comment type="catalytic activity">
    <reaction evidence="11 13">
        <text>(R)-pantoate + beta-alanine + ATP = (R)-pantothenate + AMP + diphosphate + H(+)</text>
        <dbReference type="Rhea" id="RHEA:10912"/>
        <dbReference type="ChEBI" id="CHEBI:15378"/>
        <dbReference type="ChEBI" id="CHEBI:15980"/>
        <dbReference type="ChEBI" id="CHEBI:29032"/>
        <dbReference type="ChEBI" id="CHEBI:30616"/>
        <dbReference type="ChEBI" id="CHEBI:33019"/>
        <dbReference type="ChEBI" id="CHEBI:57966"/>
        <dbReference type="ChEBI" id="CHEBI:456215"/>
        <dbReference type="EC" id="6.3.2.1"/>
    </reaction>
</comment>
<comment type="subcellular location">
    <subcellularLocation>
        <location evidence="1 13">Cytoplasm</location>
    </subcellularLocation>
</comment>
<evidence type="ECO:0000256" key="1">
    <source>
        <dbReference type="ARBA" id="ARBA00004496"/>
    </source>
</evidence>
<dbReference type="KEGG" id="hfv:R50_1201"/>
<accession>A0A6F8ZG77</accession>
<evidence type="ECO:0000256" key="3">
    <source>
        <dbReference type="ARBA" id="ARBA00009256"/>
    </source>
</evidence>
<sequence length="281" mass="30584">MKVIRTVREMRAAVAAARAAGKAPVALVPTMGAFHAGHRALMRRARELAPWVVVSLFVNPLQFGPAEDYGRYPRPFDEDRAQAEAEGVDVLFAPPVEEMYPDGPSRTRVTIPGMSEVLCGRARPTHFTGVLTVVAKLFNIVQPDLAVFGEKDGQQLALIRRMVQDLNFPVQVVGHPTVREAGGLALSSRNRYLDAAETERARSLYRGLSRARAAWEAGERDPARLVELVVETLAAAGVEPEYVELVRSDTLEPWTGEGPAMLAVAARVGAARLIDNVRLGS</sequence>
<dbReference type="PANTHER" id="PTHR21299">
    <property type="entry name" value="CYTIDYLATE KINASE/PANTOATE-BETA-ALANINE LIGASE"/>
    <property type="match status" value="1"/>
</dbReference>
<comment type="subunit">
    <text evidence="13">Homodimer.</text>
</comment>
<evidence type="ECO:0000256" key="11">
    <source>
        <dbReference type="ARBA" id="ARBA00048258"/>
    </source>
</evidence>
<protein>
    <recommendedName>
        <fullName evidence="5 13">Pantothenate synthetase</fullName>
        <shortName evidence="13">PS</shortName>
        <ecNumber evidence="4 13">6.3.2.1</ecNumber>
    </recommendedName>
    <alternativeName>
        <fullName evidence="13">Pantoate--beta-alanine ligase</fullName>
    </alternativeName>
    <alternativeName>
        <fullName evidence="13">Pantoate-activating enzyme</fullName>
    </alternativeName>
</protein>
<dbReference type="GO" id="GO:0004592">
    <property type="term" value="F:pantoate-beta-alanine ligase activity"/>
    <property type="evidence" value="ECO:0007669"/>
    <property type="project" value="UniProtKB-UniRule"/>
</dbReference>
<keyword evidence="15" id="KW-1185">Reference proteome</keyword>
<keyword evidence="7 13" id="KW-0436">Ligase</keyword>
<name>A0A6F8ZG77_9FIRM</name>
<comment type="similarity">
    <text evidence="3 13">Belongs to the pantothenate synthetase family.</text>
</comment>
<dbReference type="HAMAP" id="MF_00158">
    <property type="entry name" value="PanC"/>
    <property type="match status" value="1"/>
</dbReference>
<dbReference type="FunFam" id="3.40.50.620:FF:000114">
    <property type="entry name" value="Pantothenate synthetase"/>
    <property type="match status" value="1"/>
</dbReference>
<dbReference type="Pfam" id="PF02569">
    <property type="entry name" value="Pantoate_ligase"/>
    <property type="match status" value="1"/>
</dbReference>
<comment type="pathway">
    <text evidence="2 13">Cofactor biosynthesis; (R)-pantothenate biosynthesis; (R)-pantothenate from (R)-pantoate and beta-alanine: step 1/1.</text>
</comment>
<feature type="active site" description="Proton donor" evidence="13">
    <location>
        <position position="38"/>
    </location>
</feature>
<evidence type="ECO:0000256" key="2">
    <source>
        <dbReference type="ARBA" id="ARBA00004990"/>
    </source>
</evidence>
<comment type="function">
    <text evidence="12 13">Catalyzes the condensation of pantoate with beta-alanine in an ATP-dependent reaction via a pantoyl-adenylate intermediate.</text>
</comment>
<comment type="miscellaneous">
    <text evidence="13">The reaction proceeds by a bi uni uni bi ping pong mechanism.</text>
</comment>
<evidence type="ECO:0000256" key="13">
    <source>
        <dbReference type="HAMAP-Rule" id="MF_00158"/>
    </source>
</evidence>
<dbReference type="GO" id="GO:0005829">
    <property type="term" value="C:cytosol"/>
    <property type="evidence" value="ECO:0007669"/>
    <property type="project" value="TreeGrafter"/>
</dbReference>
<evidence type="ECO:0000256" key="12">
    <source>
        <dbReference type="ARBA" id="ARBA00055042"/>
    </source>
</evidence>
<keyword evidence="8 13" id="KW-0566">Pantothenate biosynthesis</keyword>
<dbReference type="Proteomes" id="UP000503399">
    <property type="component" value="Chromosome"/>
</dbReference>
<evidence type="ECO:0000256" key="6">
    <source>
        <dbReference type="ARBA" id="ARBA00022490"/>
    </source>
</evidence>
<dbReference type="GO" id="GO:0015940">
    <property type="term" value="P:pantothenate biosynthetic process"/>
    <property type="evidence" value="ECO:0007669"/>
    <property type="project" value="UniProtKB-UniRule"/>
</dbReference>
<dbReference type="SUPFAM" id="SSF52374">
    <property type="entry name" value="Nucleotidylyl transferase"/>
    <property type="match status" value="1"/>
</dbReference>
<feature type="binding site" evidence="13">
    <location>
        <begin position="186"/>
        <end position="189"/>
    </location>
    <ligand>
        <name>ATP</name>
        <dbReference type="ChEBI" id="CHEBI:30616"/>
    </ligand>
</feature>
<feature type="binding site" evidence="13">
    <location>
        <position position="155"/>
    </location>
    <ligand>
        <name>(R)-pantoate</name>
        <dbReference type="ChEBI" id="CHEBI:15980"/>
    </ligand>
</feature>
<feature type="binding site" evidence="13">
    <location>
        <begin position="149"/>
        <end position="152"/>
    </location>
    <ligand>
        <name>ATP</name>
        <dbReference type="ChEBI" id="CHEBI:30616"/>
    </ligand>
</feature>
<dbReference type="UniPathway" id="UPA00028">
    <property type="reaction ID" value="UER00005"/>
</dbReference>
<evidence type="ECO:0000313" key="14">
    <source>
        <dbReference type="EMBL" id="CAB1128707.1"/>
    </source>
</evidence>
<keyword evidence="10 13" id="KW-0067">ATP-binding</keyword>
<dbReference type="CDD" id="cd00560">
    <property type="entry name" value="PanC"/>
    <property type="match status" value="1"/>
</dbReference>
<dbReference type="InterPro" id="IPR014729">
    <property type="entry name" value="Rossmann-like_a/b/a_fold"/>
</dbReference>
<evidence type="ECO:0000256" key="8">
    <source>
        <dbReference type="ARBA" id="ARBA00022655"/>
    </source>
</evidence>
<evidence type="ECO:0000313" key="15">
    <source>
        <dbReference type="Proteomes" id="UP000503399"/>
    </source>
</evidence>
<reference evidence="14 15" key="1">
    <citation type="submission" date="2020-02" db="EMBL/GenBank/DDBJ databases">
        <authorList>
            <person name="Hogendoorn C."/>
        </authorList>
    </citation>
    <scope>NUCLEOTIDE SEQUENCE [LARGE SCALE GENOMIC DNA]</scope>
    <source>
        <strain evidence="14">R501</strain>
    </source>
</reference>
<organism evidence="14 15">
    <name type="scientific">Candidatus Hydrogenisulfobacillus filiaventi</name>
    <dbReference type="NCBI Taxonomy" id="2707344"/>
    <lineage>
        <taxon>Bacteria</taxon>
        <taxon>Bacillati</taxon>
        <taxon>Bacillota</taxon>
        <taxon>Clostridia</taxon>
        <taxon>Eubacteriales</taxon>
        <taxon>Clostridiales Family XVII. Incertae Sedis</taxon>
        <taxon>Candidatus Hydrogenisulfobacillus</taxon>
    </lineage>
</organism>
<dbReference type="Gene3D" id="3.40.50.620">
    <property type="entry name" value="HUPs"/>
    <property type="match status" value="1"/>
</dbReference>
<feature type="binding site" evidence="13">
    <location>
        <position position="62"/>
    </location>
    <ligand>
        <name>(R)-pantoate</name>
        <dbReference type="ChEBI" id="CHEBI:15980"/>
    </ligand>
</feature>
<proteinExistence type="inferred from homology"/>
<dbReference type="InterPro" id="IPR004821">
    <property type="entry name" value="Cyt_trans-like"/>
</dbReference>
<feature type="binding site" evidence="13">
    <location>
        <position position="62"/>
    </location>
    <ligand>
        <name>beta-alanine</name>
        <dbReference type="ChEBI" id="CHEBI:57966"/>
    </ligand>
</feature>
<dbReference type="EMBL" id="LR778114">
    <property type="protein sequence ID" value="CAB1128707.1"/>
    <property type="molecule type" value="Genomic_DNA"/>
</dbReference>
<dbReference type="InterPro" id="IPR003721">
    <property type="entry name" value="Pantoate_ligase"/>
</dbReference>
<dbReference type="EC" id="6.3.2.1" evidence="4 13"/>
<dbReference type="Gene3D" id="3.30.1300.10">
    <property type="entry name" value="Pantoate-beta-alanine ligase, C-terminal domain"/>
    <property type="match status" value="1"/>
</dbReference>
<dbReference type="NCBIfam" id="TIGR00125">
    <property type="entry name" value="cyt_tran_rel"/>
    <property type="match status" value="1"/>
</dbReference>
<keyword evidence="9 13" id="KW-0547">Nucleotide-binding</keyword>
<keyword evidence="6 13" id="KW-0963">Cytoplasm</keyword>
<evidence type="ECO:0000256" key="4">
    <source>
        <dbReference type="ARBA" id="ARBA00012219"/>
    </source>
</evidence>
<evidence type="ECO:0000256" key="5">
    <source>
        <dbReference type="ARBA" id="ARBA00014155"/>
    </source>
</evidence>
<feature type="binding site" evidence="13">
    <location>
        <position position="178"/>
    </location>
    <ligand>
        <name>ATP</name>
        <dbReference type="ChEBI" id="CHEBI:30616"/>
    </ligand>
</feature>
<dbReference type="PANTHER" id="PTHR21299:SF1">
    <property type="entry name" value="PANTOATE--BETA-ALANINE LIGASE"/>
    <property type="match status" value="1"/>
</dbReference>